<dbReference type="EMBL" id="QQBC01000006">
    <property type="protein sequence ID" value="RDI65556.1"/>
    <property type="molecule type" value="Genomic_DNA"/>
</dbReference>
<reference evidence="2 3" key="1">
    <citation type="submission" date="2018-07" db="EMBL/GenBank/DDBJ databases">
        <title>Genomic Encyclopedia of Type Strains, Phase IV (KMG-IV): sequencing the most valuable type-strain genomes for metagenomic binning, comparative biology and taxonomic classification.</title>
        <authorList>
            <person name="Goeker M."/>
        </authorList>
    </citation>
    <scope>NUCLEOTIDE SEQUENCE [LARGE SCALE GENOMIC DNA]</scope>
    <source>
        <strain evidence="2 3">DSM 44290</strain>
    </source>
</reference>
<comment type="caution">
    <text evidence="2">The sequence shown here is derived from an EMBL/GenBank/DDBJ whole genome shotgun (WGS) entry which is preliminary data.</text>
</comment>
<accession>A0A370I495</accession>
<sequence length="82" mass="8767">MTTITDICDIVQRNVRASAGAEDTVVEPDTELLLTGLLDSLTIMKIVTEIEKAAGISFPDDAIVAANFRSPNQLHSLVARIG</sequence>
<dbReference type="InterPro" id="IPR036736">
    <property type="entry name" value="ACP-like_sf"/>
</dbReference>
<proteinExistence type="predicted"/>
<evidence type="ECO:0000259" key="1">
    <source>
        <dbReference type="PROSITE" id="PS50075"/>
    </source>
</evidence>
<name>A0A370I495_9NOCA</name>
<dbReference type="Proteomes" id="UP000254869">
    <property type="component" value="Unassembled WGS sequence"/>
</dbReference>
<evidence type="ECO:0000313" key="3">
    <source>
        <dbReference type="Proteomes" id="UP000254869"/>
    </source>
</evidence>
<dbReference type="AlphaFoldDB" id="A0A370I495"/>
<feature type="domain" description="Carrier" evidence="1">
    <location>
        <begin position="2"/>
        <end position="82"/>
    </location>
</feature>
<dbReference type="Pfam" id="PF00550">
    <property type="entry name" value="PP-binding"/>
    <property type="match status" value="1"/>
</dbReference>
<protein>
    <submittedName>
        <fullName evidence="2">Acyl carrier protein</fullName>
    </submittedName>
</protein>
<dbReference type="PROSITE" id="PS50075">
    <property type="entry name" value="CARRIER"/>
    <property type="match status" value="1"/>
</dbReference>
<dbReference type="SUPFAM" id="SSF47336">
    <property type="entry name" value="ACP-like"/>
    <property type="match status" value="1"/>
</dbReference>
<dbReference type="RefSeq" id="WP_067995273.1">
    <property type="nucleotide sequence ID" value="NZ_QQBC01000006.1"/>
</dbReference>
<evidence type="ECO:0000313" key="2">
    <source>
        <dbReference type="EMBL" id="RDI65556.1"/>
    </source>
</evidence>
<gene>
    <name evidence="2" type="ORF">DFR76_106428</name>
</gene>
<organism evidence="2 3">
    <name type="scientific">Nocardia pseudobrasiliensis</name>
    <dbReference type="NCBI Taxonomy" id="45979"/>
    <lineage>
        <taxon>Bacteria</taxon>
        <taxon>Bacillati</taxon>
        <taxon>Actinomycetota</taxon>
        <taxon>Actinomycetes</taxon>
        <taxon>Mycobacteriales</taxon>
        <taxon>Nocardiaceae</taxon>
        <taxon>Nocardia</taxon>
    </lineage>
</organism>
<dbReference type="STRING" id="1210086.GCA_001613105_02013"/>
<keyword evidence="3" id="KW-1185">Reference proteome</keyword>
<dbReference type="InterPro" id="IPR009081">
    <property type="entry name" value="PP-bd_ACP"/>
</dbReference>
<dbReference type="Gene3D" id="1.10.1200.10">
    <property type="entry name" value="ACP-like"/>
    <property type="match status" value="1"/>
</dbReference>